<dbReference type="InterPro" id="IPR036390">
    <property type="entry name" value="WH_DNA-bd_sf"/>
</dbReference>
<evidence type="ECO:0000259" key="5">
    <source>
        <dbReference type="Pfam" id="PF08100"/>
    </source>
</evidence>
<gene>
    <name evidence="6" type="ORF">FOC81_11230</name>
</gene>
<accession>A0A6N0JJC2</accession>
<evidence type="ECO:0000313" key="7">
    <source>
        <dbReference type="Proteomes" id="UP000509782"/>
    </source>
</evidence>
<dbReference type="SUPFAM" id="SSF53335">
    <property type="entry name" value="S-adenosyl-L-methionine-dependent methyltransferases"/>
    <property type="match status" value="1"/>
</dbReference>
<evidence type="ECO:0000256" key="1">
    <source>
        <dbReference type="ARBA" id="ARBA00022603"/>
    </source>
</evidence>
<dbReference type="CDD" id="cd02440">
    <property type="entry name" value="AdoMet_MTases"/>
    <property type="match status" value="1"/>
</dbReference>
<evidence type="ECO:0000256" key="2">
    <source>
        <dbReference type="ARBA" id="ARBA00022679"/>
    </source>
</evidence>
<keyword evidence="2 6" id="KW-0808">Transferase</keyword>
<proteinExistence type="predicted"/>
<dbReference type="GO" id="GO:0046983">
    <property type="term" value="F:protein dimerization activity"/>
    <property type="evidence" value="ECO:0007669"/>
    <property type="project" value="InterPro"/>
</dbReference>
<dbReference type="EMBL" id="CP054569">
    <property type="protein sequence ID" value="QKQ47235.1"/>
    <property type="molecule type" value="Genomic_DNA"/>
</dbReference>
<dbReference type="Gene3D" id="3.40.50.150">
    <property type="entry name" value="Vaccinia Virus protein VP39"/>
    <property type="match status" value="1"/>
</dbReference>
<dbReference type="PROSITE" id="PS51683">
    <property type="entry name" value="SAM_OMT_II"/>
    <property type="match status" value="1"/>
</dbReference>
<dbReference type="AlphaFoldDB" id="A0A6N0JJC2"/>
<keyword evidence="1 6" id="KW-0489">Methyltransferase</keyword>
<evidence type="ECO:0000259" key="4">
    <source>
        <dbReference type="Pfam" id="PF00891"/>
    </source>
</evidence>
<dbReference type="SUPFAM" id="SSF46785">
    <property type="entry name" value="Winged helix' DNA-binding domain"/>
    <property type="match status" value="1"/>
</dbReference>
<dbReference type="PANTHER" id="PTHR43712">
    <property type="entry name" value="PUTATIVE (AFU_ORTHOLOGUE AFUA_4G14580)-RELATED"/>
    <property type="match status" value="1"/>
</dbReference>
<name>A0A6N0JJC2_ACHDE</name>
<reference evidence="6 7" key="1">
    <citation type="submission" date="2020-05" db="EMBL/GenBank/DDBJ databases">
        <title>FDA dAtabase for Regulatory Grade micrObial Sequences (FDA-ARGOS): Supporting development and validation of Infectious Disease Dx tests.</title>
        <authorList>
            <person name="Sproer C."/>
            <person name="Gronow S."/>
            <person name="Severitt S."/>
            <person name="Schroder I."/>
            <person name="Tallon L."/>
            <person name="Sadzewicz L."/>
            <person name="Zhao X."/>
            <person name="Vavikolanu K."/>
            <person name="Mehta A."/>
            <person name="Aluvathingal J."/>
            <person name="Nadendla S."/>
            <person name="Myers T."/>
            <person name="Yan Y."/>
            <person name="Sichtig H."/>
        </authorList>
    </citation>
    <scope>NUCLEOTIDE SEQUENCE [LARGE SCALE GENOMIC DNA]</scope>
    <source>
        <strain evidence="6 7">FDAARGOS_787</strain>
    </source>
</reference>
<keyword evidence="3" id="KW-0949">S-adenosyl-L-methionine</keyword>
<evidence type="ECO:0000256" key="3">
    <source>
        <dbReference type="ARBA" id="ARBA00022691"/>
    </source>
</evidence>
<dbReference type="InterPro" id="IPR012967">
    <property type="entry name" value="COMT_dimerisation"/>
</dbReference>
<dbReference type="Pfam" id="PF00891">
    <property type="entry name" value="Methyltransf_2"/>
    <property type="match status" value="1"/>
</dbReference>
<dbReference type="GO" id="GO:0008171">
    <property type="term" value="F:O-methyltransferase activity"/>
    <property type="evidence" value="ECO:0007669"/>
    <property type="project" value="InterPro"/>
</dbReference>
<dbReference type="InterPro" id="IPR029063">
    <property type="entry name" value="SAM-dependent_MTases_sf"/>
</dbReference>
<dbReference type="RefSeq" id="WP_174716294.1">
    <property type="nucleotide sequence ID" value="NZ_CP054569.1"/>
</dbReference>
<dbReference type="Proteomes" id="UP000509782">
    <property type="component" value="Chromosome"/>
</dbReference>
<protein>
    <submittedName>
        <fullName evidence="6">Class I SAM-dependent methyltransferase</fullName>
    </submittedName>
</protein>
<dbReference type="InterPro" id="IPR036388">
    <property type="entry name" value="WH-like_DNA-bd_sf"/>
</dbReference>
<feature type="domain" description="O-methyltransferase dimerisation" evidence="5">
    <location>
        <begin position="11"/>
        <end position="71"/>
    </location>
</feature>
<dbReference type="Pfam" id="PF08100">
    <property type="entry name" value="Dimerisation"/>
    <property type="match status" value="1"/>
</dbReference>
<dbReference type="GO" id="GO:0032259">
    <property type="term" value="P:methylation"/>
    <property type="evidence" value="ECO:0007669"/>
    <property type="project" value="UniProtKB-KW"/>
</dbReference>
<dbReference type="Gene3D" id="1.10.10.10">
    <property type="entry name" value="Winged helix-like DNA-binding domain superfamily/Winged helix DNA-binding domain"/>
    <property type="match status" value="1"/>
</dbReference>
<feature type="domain" description="O-methyltransferase C-terminal" evidence="4">
    <location>
        <begin position="146"/>
        <end position="313"/>
    </location>
</feature>
<evidence type="ECO:0000313" key="6">
    <source>
        <dbReference type="EMBL" id="QKQ47235.1"/>
    </source>
</evidence>
<dbReference type="PANTHER" id="PTHR43712:SF2">
    <property type="entry name" value="O-METHYLTRANSFERASE CICE"/>
    <property type="match status" value="1"/>
</dbReference>
<organism evidence="6 7">
    <name type="scientific">Achromobacter denitrificans</name>
    <name type="common">Alcaligenes denitrificans</name>
    <dbReference type="NCBI Taxonomy" id="32002"/>
    <lineage>
        <taxon>Bacteria</taxon>
        <taxon>Pseudomonadati</taxon>
        <taxon>Pseudomonadota</taxon>
        <taxon>Betaproteobacteria</taxon>
        <taxon>Burkholderiales</taxon>
        <taxon>Alcaligenaceae</taxon>
        <taxon>Achromobacter</taxon>
    </lineage>
</organism>
<dbReference type="InterPro" id="IPR001077">
    <property type="entry name" value="COMT_C"/>
</dbReference>
<dbReference type="InterPro" id="IPR016461">
    <property type="entry name" value="COMT-like"/>
</dbReference>
<sequence length="340" mass="36423">MPIPHPLQRYWDLAAAPVQGQALDAALELGVLDRLTQPASAEEVAAALALDAARTSHLLDLLWSMDLVQRVEGDPILYLCRPHARQYFCTGQPACCADAWRYRLGALNRFGGQLAGLLRRDAPQPAPYVQTNAAGWADAARVQIGQEQRAVAVPAALEALDCVPEARQARRILDLGGGPGLIAIALVESRPDASGVVFDWPETTAVAQENIARAGLADRLAVRGGDLARDDIGQGYDLIWCSSVLHFLPDPTAALRKMRDALAPGGTLVMAHAEIPEDASAAARVLPFYLPMMMLGRNVTRAGELRQALADCGYTEVRGFDSASFPLAPLRVLSARKAAP</sequence>